<dbReference type="Pfam" id="PF21088">
    <property type="entry name" value="MS_channel_1st"/>
    <property type="match status" value="1"/>
</dbReference>
<reference evidence="10" key="1">
    <citation type="journal article" date="2014" name="Int. J. Syst. Evol. Microbiol.">
        <title>Complete genome sequence of Corynebacterium casei LMG S-19264T (=DSM 44701T), isolated from a smear-ripened cheese.</title>
        <authorList>
            <consortium name="US DOE Joint Genome Institute (JGI-PGF)"/>
            <person name="Walter F."/>
            <person name="Albersmeier A."/>
            <person name="Kalinowski J."/>
            <person name="Ruckert C."/>
        </authorList>
    </citation>
    <scope>NUCLEOTIDE SEQUENCE</scope>
    <source>
        <strain evidence="10">CGMCC 1.15367</strain>
    </source>
</reference>
<keyword evidence="6 7" id="KW-0472">Membrane</keyword>
<dbReference type="PANTHER" id="PTHR30221:SF1">
    <property type="entry name" value="SMALL-CONDUCTANCE MECHANOSENSITIVE CHANNEL"/>
    <property type="match status" value="1"/>
</dbReference>
<dbReference type="Pfam" id="PF05552">
    <property type="entry name" value="MS_channel_1st_1"/>
    <property type="match status" value="1"/>
</dbReference>
<proteinExistence type="inferred from homology"/>
<dbReference type="PANTHER" id="PTHR30221">
    <property type="entry name" value="SMALL-CONDUCTANCE MECHANOSENSITIVE CHANNEL"/>
    <property type="match status" value="1"/>
</dbReference>
<dbReference type="EMBL" id="BMIQ01000010">
    <property type="protein sequence ID" value="GGE22214.1"/>
    <property type="molecule type" value="Genomic_DNA"/>
</dbReference>
<keyword evidence="5 7" id="KW-1133">Transmembrane helix</keyword>
<dbReference type="Gene3D" id="1.10.287.1260">
    <property type="match status" value="1"/>
</dbReference>
<evidence type="ECO:0000256" key="7">
    <source>
        <dbReference type="RuleBase" id="RU369025"/>
    </source>
</evidence>
<dbReference type="AlphaFoldDB" id="A0A917EBU7"/>
<evidence type="ECO:0000313" key="11">
    <source>
        <dbReference type="Proteomes" id="UP000644699"/>
    </source>
</evidence>
<comment type="similarity">
    <text evidence="2 7">Belongs to the MscS (TC 1.A.23) family.</text>
</comment>
<organism evidence="10 11">
    <name type="scientific">Aureimonas endophytica</name>
    <dbReference type="NCBI Taxonomy" id="2027858"/>
    <lineage>
        <taxon>Bacteria</taxon>
        <taxon>Pseudomonadati</taxon>
        <taxon>Pseudomonadota</taxon>
        <taxon>Alphaproteobacteria</taxon>
        <taxon>Hyphomicrobiales</taxon>
        <taxon>Aurantimonadaceae</taxon>
        <taxon>Aureimonas</taxon>
    </lineage>
</organism>
<comment type="caution">
    <text evidence="10">The sequence shown here is derived from an EMBL/GenBank/DDBJ whole genome shotgun (WGS) entry which is preliminary data.</text>
</comment>
<feature type="transmembrane region" description="Helical" evidence="7">
    <location>
        <begin position="94"/>
        <end position="124"/>
    </location>
</feature>
<dbReference type="GO" id="GO:0005886">
    <property type="term" value="C:plasma membrane"/>
    <property type="evidence" value="ECO:0007669"/>
    <property type="project" value="UniProtKB-SubCell"/>
</dbReference>
<dbReference type="GO" id="GO:0008381">
    <property type="term" value="F:mechanosensitive monoatomic ion channel activity"/>
    <property type="evidence" value="ECO:0007669"/>
    <property type="project" value="InterPro"/>
</dbReference>
<dbReference type="InterPro" id="IPR011014">
    <property type="entry name" value="MscS_channel_TM-2"/>
</dbReference>
<dbReference type="SUPFAM" id="SSF50182">
    <property type="entry name" value="Sm-like ribonucleoproteins"/>
    <property type="match status" value="1"/>
</dbReference>
<comment type="subunit">
    <text evidence="7">Homoheptamer.</text>
</comment>
<accession>A0A917EBU7</accession>
<keyword evidence="7" id="KW-0997">Cell inner membrane</keyword>
<dbReference type="Pfam" id="PF00924">
    <property type="entry name" value="MS_channel_2nd"/>
    <property type="match status" value="1"/>
</dbReference>
<gene>
    <name evidence="10" type="ORF">GCM10011390_46990</name>
</gene>
<keyword evidence="11" id="KW-1185">Reference proteome</keyword>
<name>A0A917EBU7_9HYPH</name>
<keyword evidence="7" id="KW-0813">Transport</keyword>
<feature type="domain" description="Mechanosensitive ion channel transmembrane helices 2/3" evidence="9">
    <location>
        <begin position="69"/>
        <end position="109"/>
    </location>
</feature>
<feature type="domain" description="Mechanosensitive ion channel MscS" evidence="8">
    <location>
        <begin position="111"/>
        <end position="177"/>
    </location>
</feature>
<dbReference type="InterPro" id="IPR006685">
    <property type="entry name" value="MscS_channel_2nd"/>
</dbReference>
<evidence type="ECO:0000256" key="5">
    <source>
        <dbReference type="ARBA" id="ARBA00022989"/>
    </source>
</evidence>
<keyword evidence="3" id="KW-1003">Cell membrane</keyword>
<evidence type="ECO:0000256" key="3">
    <source>
        <dbReference type="ARBA" id="ARBA00022475"/>
    </source>
</evidence>
<feature type="transmembrane region" description="Helical" evidence="7">
    <location>
        <begin position="66"/>
        <end position="88"/>
    </location>
</feature>
<comment type="subcellular location">
    <subcellularLocation>
        <location evidence="7">Cell inner membrane</location>
        <topology evidence="7">Multi-pass membrane protein</topology>
    </subcellularLocation>
    <subcellularLocation>
        <location evidence="1">Cell membrane</location>
        <topology evidence="1">Multi-pass membrane protein</topology>
    </subcellularLocation>
</comment>
<evidence type="ECO:0000259" key="8">
    <source>
        <dbReference type="Pfam" id="PF00924"/>
    </source>
</evidence>
<dbReference type="RefSeq" id="WP_188912876.1">
    <property type="nucleotide sequence ID" value="NZ_BMIQ01000010.1"/>
</dbReference>
<comment type="caution">
    <text evidence="7">Lacks conserved residue(s) required for the propagation of feature annotation.</text>
</comment>
<protein>
    <recommendedName>
        <fullName evidence="7">Small-conductance mechanosensitive channel</fullName>
    </recommendedName>
</protein>
<evidence type="ECO:0000256" key="4">
    <source>
        <dbReference type="ARBA" id="ARBA00022692"/>
    </source>
</evidence>
<sequence length="287" mass="31030">MPTQTIEASQQFFRTLAAQIAAFLPNLLVAILILVAGFVIAGWLARLVAGAFHRATHVDPTVVGPLAAIVRYVVIILALLVALGQVGVQMTSLLAVLGAAGLAIGLALQGTLTNIAAGIMLLWLRPFRIGDYVEAQNFAGTVREIGLFVCHLETYDGVFVFAPNSALWNVWLRNHSRAERRLVAWSVSLPRDLDYGAARELLIETLAPPDEGPGVGEVTASLDQLTGDAQVVVVRSRVDPSRVAEAQHRMPEMIRTAFLRRFGQEGEPKAIQRIVPGDADPSRYLAI</sequence>
<dbReference type="InterPro" id="IPR045275">
    <property type="entry name" value="MscS_archaea/bacteria_type"/>
</dbReference>
<keyword evidence="7" id="KW-0406">Ion transport</keyword>
<evidence type="ECO:0000256" key="6">
    <source>
        <dbReference type="ARBA" id="ARBA00023136"/>
    </source>
</evidence>
<keyword evidence="7" id="KW-0407">Ion channel</keyword>
<dbReference type="Proteomes" id="UP000644699">
    <property type="component" value="Unassembled WGS sequence"/>
</dbReference>
<keyword evidence="4 7" id="KW-0812">Transmembrane</keyword>
<dbReference type="InterPro" id="IPR010920">
    <property type="entry name" value="LSM_dom_sf"/>
</dbReference>
<dbReference type="InterPro" id="IPR008910">
    <property type="entry name" value="MSC_TM_helix"/>
</dbReference>
<dbReference type="SUPFAM" id="SSF82861">
    <property type="entry name" value="Mechanosensitive channel protein MscS (YggB), transmembrane region"/>
    <property type="match status" value="1"/>
</dbReference>
<evidence type="ECO:0000313" key="10">
    <source>
        <dbReference type="EMBL" id="GGE22214.1"/>
    </source>
</evidence>
<dbReference type="Gene3D" id="2.30.30.60">
    <property type="match status" value="1"/>
</dbReference>
<comment type="function">
    <text evidence="7">Mechanosensitive channel that participates in the regulation of osmotic pressure changes within the cell, opening in response to stretch forces in the membrane lipid bilayer, without the need for other proteins. Contributes to normal resistance to hypoosmotic shock. Forms an ion channel of 1.0 nanosiemens conductance with a slight preference for anions.</text>
</comment>
<evidence type="ECO:0000259" key="9">
    <source>
        <dbReference type="Pfam" id="PF21088"/>
    </source>
</evidence>
<dbReference type="InterPro" id="IPR049142">
    <property type="entry name" value="MS_channel_1st"/>
</dbReference>
<dbReference type="InterPro" id="IPR023408">
    <property type="entry name" value="MscS_beta-dom_sf"/>
</dbReference>
<reference evidence="10" key="2">
    <citation type="submission" date="2020-09" db="EMBL/GenBank/DDBJ databases">
        <authorList>
            <person name="Sun Q."/>
            <person name="Zhou Y."/>
        </authorList>
    </citation>
    <scope>NUCLEOTIDE SEQUENCE</scope>
    <source>
        <strain evidence="10">CGMCC 1.15367</strain>
    </source>
</reference>
<feature type="transmembrane region" description="Helical" evidence="7">
    <location>
        <begin position="20"/>
        <end position="45"/>
    </location>
</feature>
<evidence type="ECO:0000256" key="2">
    <source>
        <dbReference type="ARBA" id="ARBA00008017"/>
    </source>
</evidence>
<evidence type="ECO:0000256" key="1">
    <source>
        <dbReference type="ARBA" id="ARBA00004651"/>
    </source>
</evidence>